<dbReference type="Gene3D" id="1.25.40.10">
    <property type="entry name" value="Tetratricopeptide repeat domain"/>
    <property type="match status" value="1"/>
</dbReference>
<evidence type="ECO:0000313" key="2">
    <source>
        <dbReference type="EMBL" id="ACL77268.1"/>
    </source>
</evidence>
<dbReference type="STRING" id="394503.Ccel_2974"/>
<dbReference type="EMBL" id="CP001348">
    <property type="protein sequence ID" value="ACL77268.1"/>
    <property type="molecule type" value="Genomic_DNA"/>
</dbReference>
<proteinExistence type="predicted"/>
<keyword evidence="1" id="KW-0175">Coiled coil</keyword>
<feature type="coiled-coil region" evidence="1">
    <location>
        <begin position="26"/>
        <end position="97"/>
    </location>
</feature>
<dbReference type="AlphaFoldDB" id="B8I8T6"/>
<evidence type="ECO:0008006" key="4">
    <source>
        <dbReference type="Google" id="ProtNLM"/>
    </source>
</evidence>
<keyword evidence="3" id="KW-1185">Reference proteome</keyword>
<sequence precursor="true">MYKIRLFFFLILIIFMFSGCSLGESIQTIKQENTNLQAQVTSLKQENQSLKSQLNEIKNGAKNLYNNIQNYYKDKSYDKAKEEINNLLQKHPDSEEAKKAKQLLSTINIEIKNDAEKAQLIKKQKKDADKKRLAESTKKMRKQYDEVQEVTWYFDKSSPQYANVNSFYVYIGTKKDSLPGLRLKIQYTADDWIFINKYIFKVDNKTFEIDTGDFGVTRDNNGDGIWELYDVELSNENYDLIKAIISSKKTIIRHQGDEHYSDRVITSTEKQGLKNVLDAYEALGGKFDF</sequence>
<dbReference type="RefSeq" id="WP_015926328.1">
    <property type="nucleotide sequence ID" value="NC_011898.1"/>
</dbReference>
<dbReference type="PROSITE" id="PS51257">
    <property type="entry name" value="PROKAR_LIPOPROTEIN"/>
    <property type="match status" value="1"/>
</dbReference>
<dbReference type="eggNOG" id="ENOG50331Z0">
    <property type="taxonomic scope" value="Bacteria"/>
</dbReference>
<dbReference type="InterPro" id="IPR011990">
    <property type="entry name" value="TPR-like_helical_dom_sf"/>
</dbReference>
<dbReference type="Proteomes" id="UP000001349">
    <property type="component" value="Chromosome"/>
</dbReference>
<reference evidence="2 3" key="1">
    <citation type="submission" date="2009-01" db="EMBL/GenBank/DDBJ databases">
        <title>Complete sequence of Clostridium cellulolyticum H10.</title>
        <authorList>
            <consortium name="US DOE Joint Genome Institute"/>
            <person name="Lucas S."/>
            <person name="Copeland A."/>
            <person name="Lapidus A."/>
            <person name="Glavina del Rio T."/>
            <person name="Dalin E."/>
            <person name="Tice H."/>
            <person name="Bruce D."/>
            <person name="Goodwin L."/>
            <person name="Pitluck S."/>
            <person name="Chertkov O."/>
            <person name="Saunders E."/>
            <person name="Brettin T."/>
            <person name="Detter J.C."/>
            <person name="Han C."/>
            <person name="Larimer F."/>
            <person name="Land M."/>
            <person name="Hauser L."/>
            <person name="Kyrpides N."/>
            <person name="Ivanova N."/>
            <person name="Zhou J."/>
            <person name="Richardson P."/>
        </authorList>
    </citation>
    <scope>NUCLEOTIDE SEQUENCE [LARGE SCALE GENOMIC DNA]</scope>
    <source>
        <strain evidence="3">ATCC 35319 / DSM 5812 / JCM 6584 / H10</strain>
    </source>
</reference>
<protein>
    <recommendedName>
        <fullName evidence="4">Lipoprotein</fullName>
    </recommendedName>
</protein>
<name>B8I8T6_RUMCH</name>
<organism evidence="2 3">
    <name type="scientific">Ruminiclostridium cellulolyticum (strain ATCC 35319 / DSM 5812 / JCM 6584 / H10)</name>
    <name type="common">Clostridium cellulolyticum</name>
    <dbReference type="NCBI Taxonomy" id="394503"/>
    <lineage>
        <taxon>Bacteria</taxon>
        <taxon>Bacillati</taxon>
        <taxon>Bacillota</taxon>
        <taxon>Clostridia</taxon>
        <taxon>Eubacteriales</taxon>
        <taxon>Oscillospiraceae</taxon>
        <taxon>Ruminiclostridium</taxon>
    </lineage>
</organism>
<accession>B8I8T6</accession>
<dbReference type="HOGENOM" id="CLU_083877_0_0_9"/>
<evidence type="ECO:0000256" key="1">
    <source>
        <dbReference type="SAM" id="Coils"/>
    </source>
</evidence>
<evidence type="ECO:0000313" key="3">
    <source>
        <dbReference type="Proteomes" id="UP000001349"/>
    </source>
</evidence>
<dbReference type="OrthoDB" id="795031at2"/>
<dbReference type="KEGG" id="cce:Ccel_2974"/>
<gene>
    <name evidence="2" type="ordered locus">Ccel_2974</name>
</gene>